<dbReference type="Proteomes" id="UP000422108">
    <property type="component" value="Chromosome"/>
</dbReference>
<protein>
    <submittedName>
        <fullName evidence="2">Uncharacterized protein</fullName>
    </submittedName>
</protein>
<feature type="region of interest" description="Disordered" evidence="1">
    <location>
        <begin position="1"/>
        <end position="21"/>
    </location>
</feature>
<accession>A0A5K8AIX1</accession>
<dbReference type="AlphaFoldDB" id="A0A5K8AIX1"/>
<proteinExistence type="predicted"/>
<sequence length="50" mass="4804">MDGGAAAEAADDHSRFTVDGTAGFDAKDSAVAEGLNAPGQITAQGVGAVI</sequence>
<evidence type="ECO:0000313" key="2">
    <source>
        <dbReference type="EMBL" id="BBO91694.1"/>
    </source>
</evidence>
<dbReference type="EMBL" id="AP021879">
    <property type="protein sequence ID" value="BBO91694.1"/>
    <property type="molecule type" value="Genomic_DNA"/>
</dbReference>
<name>A0A5K8AIX1_9BACT</name>
<evidence type="ECO:0000313" key="3">
    <source>
        <dbReference type="Proteomes" id="UP000422108"/>
    </source>
</evidence>
<organism evidence="2 3">
    <name type="scientific">Desulfosarcina ovata subsp. ovata</name>
    <dbReference type="NCBI Taxonomy" id="2752305"/>
    <lineage>
        <taxon>Bacteria</taxon>
        <taxon>Pseudomonadati</taxon>
        <taxon>Thermodesulfobacteriota</taxon>
        <taxon>Desulfobacteria</taxon>
        <taxon>Desulfobacterales</taxon>
        <taxon>Desulfosarcinaceae</taxon>
        <taxon>Desulfosarcina</taxon>
    </lineage>
</organism>
<gene>
    <name evidence="2" type="ORF">DSCOOX_48740</name>
</gene>
<keyword evidence="3" id="KW-1185">Reference proteome</keyword>
<reference evidence="2 3" key="1">
    <citation type="submission" date="2019-11" db="EMBL/GenBank/DDBJ databases">
        <title>Comparative genomics of hydrocarbon-degrading Desulfosarcina strains.</title>
        <authorList>
            <person name="Watanabe M."/>
            <person name="Kojima H."/>
            <person name="Fukui M."/>
        </authorList>
    </citation>
    <scope>NUCLEOTIDE SEQUENCE [LARGE SCALE GENOMIC DNA]</scope>
    <source>
        <strain evidence="3">oXyS1</strain>
    </source>
</reference>
<evidence type="ECO:0000256" key="1">
    <source>
        <dbReference type="SAM" id="MobiDB-lite"/>
    </source>
</evidence>